<dbReference type="OrthoDB" id="8479787at2"/>
<dbReference type="Proteomes" id="UP000220034">
    <property type="component" value="Unassembled WGS sequence"/>
</dbReference>
<comment type="similarity">
    <text evidence="2 7">Belongs to the ExbD/TolR family.</text>
</comment>
<reference evidence="10" key="1">
    <citation type="submission" date="2017-09" db="EMBL/GenBank/DDBJ databases">
        <authorList>
            <person name="Varghese N."/>
            <person name="Submissions S."/>
        </authorList>
    </citation>
    <scope>NUCLEOTIDE SEQUENCE [LARGE SCALE GENOMIC DNA]</scope>
    <source>
        <strain evidence="10">C7</strain>
    </source>
</reference>
<gene>
    <name evidence="9" type="ORF">SAMN06273572_102480</name>
</gene>
<evidence type="ECO:0000256" key="1">
    <source>
        <dbReference type="ARBA" id="ARBA00004162"/>
    </source>
</evidence>
<dbReference type="EMBL" id="OCTN01000002">
    <property type="protein sequence ID" value="SOH93802.1"/>
    <property type="molecule type" value="Genomic_DNA"/>
</dbReference>
<evidence type="ECO:0000256" key="5">
    <source>
        <dbReference type="ARBA" id="ARBA00022989"/>
    </source>
</evidence>
<keyword evidence="7" id="KW-0813">Transport</keyword>
<keyword evidence="6 8" id="KW-0472">Membrane</keyword>
<feature type="transmembrane region" description="Helical" evidence="8">
    <location>
        <begin position="15"/>
        <end position="36"/>
    </location>
</feature>
<evidence type="ECO:0000256" key="2">
    <source>
        <dbReference type="ARBA" id="ARBA00005811"/>
    </source>
</evidence>
<evidence type="ECO:0000256" key="8">
    <source>
        <dbReference type="SAM" id="Phobius"/>
    </source>
</evidence>
<protein>
    <submittedName>
        <fullName evidence="9">Biopolymer transport protein ExbD</fullName>
    </submittedName>
</protein>
<dbReference type="AlphaFoldDB" id="A0A2C9CRD4"/>
<evidence type="ECO:0000256" key="3">
    <source>
        <dbReference type="ARBA" id="ARBA00022475"/>
    </source>
</evidence>
<keyword evidence="4 7" id="KW-0812">Transmembrane</keyword>
<proteinExistence type="inferred from homology"/>
<sequence length="129" mass="13595">MPLGPATPRSRPESTIALINIVFLMLIFFMVAGTLAPPLDARVSLVETENLDGRAPPDATVLTSDGTLSYRGAPTTTQEIIARAAAESAEVAVRIVVDRAVAATTLMEHAASLRAAGAQQVWIITERGL</sequence>
<keyword evidence="7" id="KW-0653">Protein transport</keyword>
<dbReference type="RefSeq" id="WP_097929352.1">
    <property type="nucleotide sequence ID" value="NZ_OCTN01000002.1"/>
</dbReference>
<keyword evidence="10" id="KW-1185">Reference proteome</keyword>
<keyword evidence="3" id="KW-1003">Cell membrane</keyword>
<dbReference type="Pfam" id="PF02472">
    <property type="entry name" value="ExbD"/>
    <property type="match status" value="1"/>
</dbReference>
<evidence type="ECO:0000256" key="4">
    <source>
        <dbReference type="ARBA" id="ARBA00022692"/>
    </source>
</evidence>
<evidence type="ECO:0000256" key="7">
    <source>
        <dbReference type="RuleBase" id="RU003879"/>
    </source>
</evidence>
<evidence type="ECO:0000313" key="9">
    <source>
        <dbReference type="EMBL" id="SOH93802.1"/>
    </source>
</evidence>
<evidence type="ECO:0000313" key="10">
    <source>
        <dbReference type="Proteomes" id="UP000220034"/>
    </source>
</evidence>
<dbReference type="GO" id="GO:0022857">
    <property type="term" value="F:transmembrane transporter activity"/>
    <property type="evidence" value="ECO:0007669"/>
    <property type="project" value="InterPro"/>
</dbReference>
<organism evidence="9 10">
    <name type="scientific">Pontivivens marinum</name>
    <dbReference type="NCBI Taxonomy" id="1690039"/>
    <lineage>
        <taxon>Bacteria</taxon>
        <taxon>Pseudomonadati</taxon>
        <taxon>Pseudomonadota</taxon>
        <taxon>Alphaproteobacteria</taxon>
        <taxon>Rhodobacterales</taxon>
        <taxon>Paracoccaceae</taxon>
        <taxon>Pontivivens</taxon>
    </lineage>
</organism>
<dbReference type="GO" id="GO:0015031">
    <property type="term" value="P:protein transport"/>
    <property type="evidence" value="ECO:0007669"/>
    <property type="project" value="UniProtKB-KW"/>
</dbReference>
<accession>A0A2C9CRD4</accession>
<keyword evidence="5 8" id="KW-1133">Transmembrane helix</keyword>
<evidence type="ECO:0000256" key="6">
    <source>
        <dbReference type="ARBA" id="ARBA00023136"/>
    </source>
</evidence>
<comment type="subcellular location">
    <subcellularLocation>
        <location evidence="1">Cell membrane</location>
        <topology evidence="1">Single-pass membrane protein</topology>
    </subcellularLocation>
    <subcellularLocation>
        <location evidence="7">Cell membrane</location>
        <topology evidence="7">Single-pass type II membrane protein</topology>
    </subcellularLocation>
</comment>
<dbReference type="InterPro" id="IPR003400">
    <property type="entry name" value="ExbD"/>
</dbReference>
<name>A0A2C9CRD4_9RHOB</name>
<dbReference type="GO" id="GO:0005886">
    <property type="term" value="C:plasma membrane"/>
    <property type="evidence" value="ECO:0007669"/>
    <property type="project" value="UniProtKB-SubCell"/>
</dbReference>